<feature type="transmembrane region" description="Helical" evidence="1">
    <location>
        <begin position="76"/>
        <end position="99"/>
    </location>
</feature>
<organism evidence="3 4">
    <name type="scientific">Chromohalobacter sarecensis</name>
    <dbReference type="NCBI Taxonomy" id="245294"/>
    <lineage>
        <taxon>Bacteria</taxon>
        <taxon>Pseudomonadati</taxon>
        <taxon>Pseudomonadota</taxon>
        <taxon>Gammaproteobacteria</taxon>
        <taxon>Oceanospirillales</taxon>
        <taxon>Halomonadaceae</taxon>
        <taxon>Chromohalobacter</taxon>
    </lineage>
</organism>
<name>A0ABV9D088_9GAMM</name>
<dbReference type="Pfam" id="PF09835">
    <property type="entry name" value="DUF2062"/>
    <property type="match status" value="1"/>
</dbReference>
<sequence length="164" mass="18197">MKNSVKRAQTWYRNKLRKWLRQNPKALKLLRRFRCFDSDKKSLARGLAVGLFFGLTPTVGFQTPLVLPSCLLLRANFPIAFMATWVSNPLTVAPLYFAFNRVGESMIGQTVMSENTTATHPWLSLFADASLQMAIGSLAFALPAAGAGYLLIMCLGPIRQSPNT</sequence>
<keyword evidence="1" id="KW-1133">Transmembrane helix</keyword>
<dbReference type="RefSeq" id="WP_246976971.1">
    <property type="nucleotide sequence ID" value="NZ_JAKGAN010000015.1"/>
</dbReference>
<keyword evidence="1" id="KW-0812">Transmembrane</keyword>
<dbReference type="EMBL" id="JBHSEU010000014">
    <property type="protein sequence ID" value="MFC4538931.1"/>
    <property type="molecule type" value="Genomic_DNA"/>
</dbReference>
<feature type="transmembrane region" description="Helical" evidence="1">
    <location>
        <begin position="138"/>
        <end position="158"/>
    </location>
</feature>
<protein>
    <submittedName>
        <fullName evidence="3">DUF2062 domain-containing protein</fullName>
    </submittedName>
</protein>
<dbReference type="PANTHER" id="PTHR40547">
    <property type="entry name" value="SLL0298 PROTEIN"/>
    <property type="match status" value="1"/>
</dbReference>
<dbReference type="PANTHER" id="PTHR40547:SF1">
    <property type="entry name" value="SLL0298 PROTEIN"/>
    <property type="match status" value="1"/>
</dbReference>
<evidence type="ECO:0000313" key="3">
    <source>
        <dbReference type="EMBL" id="MFC4538931.1"/>
    </source>
</evidence>
<gene>
    <name evidence="3" type="ORF">ACFO0U_09125</name>
</gene>
<dbReference type="Proteomes" id="UP001596030">
    <property type="component" value="Unassembled WGS sequence"/>
</dbReference>
<accession>A0ABV9D088</accession>
<evidence type="ECO:0000256" key="1">
    <source>
        <dbReference type="SAM" id="Phobius"/>
    </source>
</evidence>
<dbReference type="InterPro" id="IPR018639">
    <property type="entry name" value="DUF2062"/>
</dbReference>
<feature type="domain" description="DUF2062" evidence="2">
    <location>
        <begin position="28"/>
        <end position="155"/>
    </location>
</feature>
<keyword evidence="1" id="KW-0472">Membrane</keyword>
<reference evidence="4" key="1">
    <citation type="journal article" date="2019" name="Int. J. Syst. Evol. Microbiol.">
        <title>The Global Catalogue of Microorganisms (GCM) 10K type strain sequencing project: providing services to taxonomists for standard genome sequencing and annotation.</title>
        <authorList>
            <consortium name="The Broad Institute Genomics Platform"/>
            <consortium name="The Broad Institute Genome Sequencing Center for Infectious Disease"/>
            <person name="Wu L."/>
            <person name="Ma J."/>
        </authorList>
    </citation>
    <scope>NUCLEOTIDE SEQUENCE [LARGE SCALE GENOMIC DNA]</scope>
    <source>
        <strain evidence="4">CGMCC 1.12121</strain>
    </source>
</reference>
<proteinExistence type="predicted"/>
<evidence type="ECO:0000259" key="2">
    <source>
        <dbReference type="Pfam" id="PF09835"/>
    </source>
</evidence>
<evidence type="ECO:0000313" key="4">
    <source>
        <dbReference type="Proteomes" id="UP001596030"/>
    </source>
</evidence>
<keyword evidence="4" id="KW-1185">Reference proteome</keyword>
<comment type="caution">
    <text evidence="3">The sequence shown here is derived from an EMBL/GenBank/DDBJ whole genome shotgun (WGS) entry which is preliminary data.</text>
</comment>